<evidence type="ECO:0000313" key="2">
    <source>
        <dbReference type="EMBL" id="KAF2821274.1"/>
    </source>
</evidence>
<feature type="compositionally biased region" description="Low complexity" evidence="1">
    <location>
        <begin position="361"/>
        <end position="375"/>
    </location>
</feature>
<feature type="region of interest" description="Disordered" evidence="1">
    <location>
        <begin position="1"/>
        <end position="26"/>
    </location>
</feature>
<proteinExistence type="predicted"/>
<sequence length="650" mass="71998">MSTSTVDNTSEDISTHVFMNNEGSDSMPSEVAFEKIRKSTSALFSKAPPRTLEFPQDIEITACEILAFLPNWIRCHDVVFRFASNGVANQIVATIVNYFRRPDDKGDVDANSMCKIMGHTMCVTGYQYPGVEVVNGVKKPRPHPWTNTRHKKHGTKDTLGSPWSHQDLTFAGKSPDLHGSETLVGNVRFDSLADGLQRWPSVQRGDGLRLTGCVQYAVAHPEENLMFPCDFKALAEKLILNTTRDCHLDGATFKRWGHRKTPSPPGPLIVDPNQVAAAQAQSFSIPQPQVRKPYKSSKASIQDALVSSKKVKRLSNLSDQQQHDMEIMMNKFQVPYSSGAVLPRLQGSGGLHLVWSYRPAGRQASAAPPSPSRFSLKPRKIRRPASPQQDAVVEDGSAAHPVQPDHPQVVEVVQVENFQGPDVGDLSSEYQAQDFSPVHFVQPPLSDIVEDAQVEHFQSPVISNLSDRNDVDNDLSAGFVQFFFREVMEDVQVQQFEDSEISNFSTQYGAEDNSSTGPVQPYLPEFVQGAQAQFFEDPVTSNSSVWYAANEKFHAGQANNFGTPDSWLSSTTAPEPLSMLDPADLAPWMMIPGYTNPTLRNVDGFANLSPQMYGGDEFQDPLPEEFGQFLASLDTSFELPADYMPGNYMY</sequence>
<evidence type="ECO:0000313" key="3">
    <source>
        <dbReference type="Proteomes" id="UP000799424"/>
    </source>
</evidence>
<dbReference type="OrthoDB" id="3675232at2759"/>
<feature type="region of interest" description="Disordered" evidence="1">
    <location>
        <begin position="361"/>
        <end position="402"/>
    </location>
</feature>
<dbReference type="AlphaFoldDB" id="A0A6A6ZLR4"/>
<protein>
    <submittedName>
        <fullName evidence="2">Uncharacterized protein</fullName>
    </submittedName>
</protein>
<evidence type="ECO:0000256" key="1">
    <source>
        <dbReference type="SAM" id="MobiDB-lite"/>
    </source>
</evidence>
<dbReference type="Proteomes" id="UP000799424">
    <property type="component" value="Unassembled WGS sequence"/>
</dbReference>
<reference evidence="2" key="1">
    <citation type="journal article" date="2020" name="Stud. Mycol.">
        <title>101 Dothideomycetes genomes: a test case for predicting lifestyles and emergence of pathogens.</title>
        <authorList>
            <person name="Haridas S."/>
            <person name="Albert R."/>
            <person name="Binder M."/>
            <person name="Bloem J."/>
            <person name="Labutti K."/>
            <person name="Salamov A."/>
            <person name="Andreopoulos B."/>
            <person name="Baker S."/>
            <person name="Barry K."/>
            <person name="Bills G."/>
            <person name="Bluhm B."/>
            <person name="Cannon C."/>
            <person name="Castanera R."/>
            <person name="Culley D."/>
            <person name="Daum C."/>
            <person name="Ezra D."/>
            <person name="Gonzalez J."/>
            <person name="Henrissat B."/>
            <person name="Kuo A."/>
            <person name="Liang C."/>
            <person name="Lipzen A."/>
            <person name="Lutzoni F."/>
            <person name="Magnuson J."/>
            <person name="Mondo S."/>
            <person name="Nolan M."/>
            <person name="Ohm R."/>
            <person name="Pangilinan J."/>
            <person name="Park H.-J."/>
            <person name="Ramirez L."/>
            <person name="Alfaro M."/>
            <person name="Sun H."/>
            <person name="Tritt A."/>
            <person name="Yoshinaga Y."/>
            <person name="Zwiers L.-H."/>
            <person name="Turgeon B."/>
            <person name="Goodwin S."/>
            <person name="Spatafora J."/>
            <person name="Crous P."/>
            <person name="Grigoriev I."/>
        </authorList>
    </citation>
    <scope>NUCLEOTIDE SEQUENCE</scope>
    <source>
        <strain evidence="2">CBS 113818</strain>
    </source>
</reference>
<feature type="compositionally biased region" description="Basic residues" evidence="1">
    <location>
        <begin position="140"/>
        <end position="154"/>
    </location>
</feature>
<name>A0A6A6ZLR4_9PLEO</name>
<organism evidence="2 3">
    <name type="scientific">Ophiobolus disseminans</name>
    <dbReference type="NCBI Taxonomy" id="1469910"/>
    <lineage>
        <taxon>Eukaryota</taxon>
        <taxon>Fungi</taxon>
        <taxon>Dikarya</taxon>
        <taxon>Ascomycota</taxon>
        <taxon>Pezizomycotina</taxon>
        <taxon>Dothideomycetes</taxon>
        <taxon>Pleosporomycetidae</taxon>
        <taxon>Pleosporales</taxon>
        <taxon>Pleosporineae</taxon>
        <taxon>Phaeosphaeriaceae</taxon>
        <taxon>Ophiobolus</taxon>
    </lineage>
</organism>
<dbReference type="EMBL" id="MU006238">
    <property type="protein sequence ID" value="KAF2821274.1"/>
    <property type="molecule type" value="Genomic_DNA"/>
</dbReference>
<gene>
    <name evidence="2" type="ORF">CC86DRAFT_411572</name>
</gene>
<accession>A0A6A6ZLR4</accession>
<feature type="region of interest" description="Disordered" evidence="1">
    <location>
        <begin position="140"/>
        <end position="159"/>
    </location>
</feature>
<keyword evidence="3" id="KW-1185">Reference proteome</keyword>